<keyword evidence="2 8" id="KW-0812">Transmembrane</keyword>
<evidence type="ECO:0000256" key="3">
    <source>
        <dbReference type="ARBA" id="ARBA00022989"/>
    </source>
</evidence>
<evidence type="ECO:0000256" key="2">
    <source>
        <dbReference type="ARBA" id="ARBA00022692"/>
    </source>
</evidence>
<feature type="domain" description="G-protein coupled receptors family 1 profile" evidence="9">
    <location>
        <begin position="1"/>
        <end position="103"/>
    </location>
</feature>
<evidence type="ECO:0000256" key="8">
    <source>
        <dbReference type="SAM" id="Phobius"/>
    </source>
</evidence>
<keyword evidence="11" id="KW-1185">Reference proteome</keyword>
<evidence type="ECO:0000256" key="5">
    <source>
        <dbReference type="ARBA" id="ARBA00023136"/>
    </source>
</evidence>
<evidence type="ECO:0000313" key="11">
    <source>
        <dbReference type="Proteomes" id="UP001164746"/>
    </source>
</evidence>
<evidence type="ECO:0000259" key="9">
    <source>
        <dbReference type="PROSITE" id="PS50262"/>
    </source>
</evidence>
<dbReference type="Gene3D" id="1.20.1070.10">
    <property type="entry name" value="Rhodopsin 7-helix transmembrane proteins"/>
    <property type="match status" value="1"/>
</dbReference>
<keyword evidence="5 8" id="KW-0472">Membrane</keyword>
<keyword evidence="7" id="KW-0807">Transducer</keyword>
<accession>A0ABY7G384</accession>
<dbReference type="InterPro" id="IPR017452">
    <property type="entry name" value="GPCR_Rhodpsn_7TM"/>
</dbReference>
<dbReference type="EMBL" id="CP111026">
    <property type="protein sequence ID" value="WAR28367.1"/>
    <property type="molecule type" value="Genomic_DNA"/>
</dbReference>
<reference evidence="10" key="1">
    <citation type="submission" date="2022-11" db="EMBL/GenBank/DDBJ databases">
        <title>Centuries of genome instability and evolution in soft-shell clam transmissible cancer (bioRxiv).</title>
        <authorList>
            <person name="Hart S.F.M."/>
            <person name="Yonemitsu M.A."/>
            <person name="Giersch R.M."/>
            <person name="Beal B.F."/>
            <person name="Arriagada G."/>
            <person name="Davis B.W."/>
            <person name="Ostrander E.A."/>
            <person name="Goff S.P."/>
            <person name="Metzger M.J."/>
        </authorList>
    </citation>
    <scope>NUCLEOTIDE SEQUENCE</scope>
    <source>
        <strain evidence="10">MELC-2E11</strain>
        <tissue evidence="10">Siphon/mantle</tissue>
    </source>
</reference>
<dbReference type="PRINTS" id="PR00237">
    <property type="entry name" value="GPCRRHODOPSN"/>
</dbReference>
<sequence>MCIPALWKLNTIAIFQICLMVFLYFLPLSLMACVYTHIGVVLLKKRIPGTADLRLRATNYHSHSQENSNCRHTGRRKAVKMLVAIVIVFAFCFLPNHTLNILR</sequence>
<dbReference type="InterPro" id="IPR000276">
    <property type="entry name" value="GPCR_Rhodpsn"/>
</dbReference>
<dbReference type="SUPFAM" id="SSF81321">
    <property type="entry name" value="Family A G protein-coupled receptor-like"/>
    <property type="match status" value="1"/>
</dbReference>
<evidence type="ECO:0000256" key="4">
    <source>
        <dbReference type="ARBA" id="ARBA00023040"/>
    </source>
</evidence>
<dbReference type="Pfam" id="PF00001">
    <property type="entry name" value="7tm_1"/>
    <property type="match status" value="1"/>
</dbReference>
<keyword evidence="6" id="KW-0675">Receptor</keyword>
<comment type="subcellular location">
    <subcellularLocation>
        <location evidence="1">Membrane</location>
        <topology evidence="1">Multi-pass membrane protein</topology>
    </subcellularLocation>
</comment>
<gene>
    <name evidence="10" type="ORF">MAR_014071</name>
</gene>
<name>A0ABY7G384_MYAAR</name>
<dbReference type="Proteomes" id="UP001164746">
    <property type="component" value="Chromosome 15"/>
</dbReference>
<evidence type="ECO:0000256" key="1">
    <source>
        <dbReference type="ARBA" id="ARBA00004141"/>
    </source>
</evidence>
<evidence type="ECO:0000313" key="10">
    <source>
        <dbReference type="EMBL" id="WAR28367.1"/>
    </source>
</evidence>
<keyword evidence="4" id="KW-0297">G-protein coupled receptor</keyword>
<keyword evidence="3 8" id="KW-1133">Transmembrane helix</keyword>
<dbReference type="PANTHER" id="PTHR45695:SF9">
    <property type="entry name" value="LEUCOKININ RECEPTOR"/>
    <property type="match status" value="1"/>
</dbReference>
<organism evidence="10 11">
    <name type="scientific">Mya arenaria</name>
    <name type="common">Soft-shell clam</name>
    <dbReference type="NCBI Taxonomy" id="6604"/>
    <lineage>
        <taxon>Eukaryota</taxon>
        <taxon>Metazoa</taxon>
        <taxon>Spiralia</taxon>
        <taxon>Lophotrochozoa</taxon>
        <taxon>Mollusca</taxon>
        <taxon>Bivalvia</taxon>
        <taxon>Autobranchia</taxon>
        <taxon>Heteroconchia</taxon>
        <taxon>Euheterodonta</taxon>
        <taxon>Imparidentia</taxon>
        <taxon>Neoheterodontei</taxon>
        <taxon>Myida</taxon>
        <taxon>Myoidea</taxon>
        <taxon>Myidae</taxon>
        <taxon>Mya</taxon>
    </lineage>
</organism>
<evidence type="ECO:0000256" key="6">
    <source>
        <dbReference type="ARBA" id="ARBA00023170"/>
    </source>
</evidence>
<dbReference type="PROSITE" id="PS50262">
    <property type="entry name" value="G_PROTEIN_RECEP_F1_2"/>
    <property type="match status" value="1"/>
</dbReference>
<dbReference type="PANTHER" id="PTHR45695">
    <property type="entry name" value="LEUCOKININ RECEPTOR-RELATED"/>
    <property type="match status" value="1"/>
</dbReference>
<proteinExistence type="predicted"/>
<protein>
    <submittedName>
        <fullName evidence="10">OX1R-like protein</fullName>
    </submittedName>
</protein>
<feature type="transmembrane region" description="Helical" evidence="8">
    <location>
        <begin position="81"/>
        <end position="102"/>
    </location>
</feature>
<feature type="transmembrane region" description="Helical" evidence="8">
    <location>
        <begin position="12"/>
        <end position="36"/>
    </location>
</feature>
<evidence type="ECO:0000256" key="7">
    <source>
        <dbReference type="ARBA" id="ARBA00023224"/>
    </source>
</evidence>